<dbReference type="InterPro" id="IPR043128">
    <property type="entry name" value="Rev_trsase/Diguanyl_cyclase"/>
</dbReference>
<dbReference type="Gene3D" id="3.10.10.10">
    <property type="entry name" value="HIV Type 1 Reverse Transcriptase, subunit A, domain 1"/>
    <property type="match status" value="1"/>
</dbReference>
<dbReference type="InterPro" id="IPR052055">
    <property type="entry name" value="Hepadnavirus_pol/RT"/>
</dbReference>
<accession>A0A5J4V4K3</accession>
<dbReference type="PANTHER" id="PTHR33050">
    <property type="entry name" value="REVERSE TRANSCRIPTASE DOMAIN-CONTAINING PROTEIN"/>
    <property type="match status" value="1"/>
</dbReference>
<organism evidence="2 3">
    <name type="scientific">Streblomastix strix</name>
    <dbReference type="NCBI Taxonomy" id="222440"/>
    <lineage>
        <taxon>Eukaryota</taxon>
        <taxon>Metamonada</taxon>
        <taxon>Preaxostyla</taxon>
        <taxon>Oxymonadida</taxon>
        <taxon>Streblomastigidae</taxon>
        <taxon>Streblomastix</taxon>
    </lineage>
</organism>
<dbReference type="EMBL" id="SNRW01009540">
    <property type="protein sequence ID" value="KAA6377846.1"/>
    <property type="molecule type" value="Genomic_DNA"/>
</dbReference>
<dbReference type="PANTHER" id="PTHR33050:SF7">
    <property type="entry name" value="RIBONUCLEASE H"/>
    <property type="match status" value="1"/>
</dbReference>
<proteinExistence type="predicted"/>
<evidence type="ECO:0000313" key="2">
    <source>
        <dbReference type="EMBL" id="KAA6377846.1"/>
    </source>
</evidence>
<name>A0A5J4V4K3_9EUKA</name>
<dbReference type="PROSITE" id="PS50878">
    <property type="entry name" value="RT_POL"/>
    <property type="match status" value="1"/>
</dbReference>
<feature type="domain" description="Reverse transcriptase" evidence="1">
    <location>
        <begin position="66"/>
        <end position="223"/>
    </location>
</feature>
<dbReference type="Pfam" id="PF00078">
    <property type="entry name" value="RVT_1"/>
    <property type="match status" value="1"/>
</dbReference>
<dbReference type="Proteomes" id="UP000324800">
    <property type="component" value="Unassembled WGS sequence"/>
</dbReference>
<dbReference type="SUPFAM" id="SSF56672">
    <property type="entry name" value="DNA/RNA polymerases"/>
    <property type="match status" value="1"/>
</dbReference>
<comment type="caution">
    <text evidence="2">The sequence shown here is derived from an EMBL/GenBank/DDBJ whole genome shotgun (WGS) entry which is preliminary data.</text>
</comment>
<dbReference type="Gene3D" id="3.30.70.270">
    <property type="match status" value="1"/>
</dbReference>
<gene>
    <name evidence="2" type="ORF">EZS28_026627</name>
</gene>
<evidence type="ECO:0000313" key="3">
    <source>
        <dbReference type="Proteomes" id="UP000324800"/>
    </source>
</evidence>
<dbReference type="InterPro" id="IPR043502">
    <property type="entry name" value="DNA/RNA_pol_sf"/>
</dbReference>
<sequence length="223" mass="26619">MEETLQPQPNTGIGGKTIRYLQMRLLIKGVEFIQKRFFLSFNSEYSEKRLQEKLRICPFSGSREEKMAYAEKLEEELRENIIKQINLRHAKWFNPTFIITKLHEKRKQILEANSLNLEIQTSNFIMNGTVHVKYLIRKGNQAIDLDLKSVFQNLKVYPPYRPYLVFQTMGKVYQYREMPFGTQHFPIFFAQALAMGLTKIRRESDKRIHYYLDDLLFLHCNQQ</sequence>
<evidence type="ECO:0000259" key="1">
    <source>
        <dbReference type="PROSITE" id="PS50878"/>
    </source>
</evidence>
<reference evidence="2 3" key="1">
    <citation type="submission" date="2019-03" db="EMBL/GenBank/DDBJ databases">
        <title>Single cell metagenomics reveals metabolic interactions within the superorganism composed of flagellate Streblomastix strix and complex community of Bacteroidetes bacteria on its surface.</title>
        <authorList>
            <person name="Treitli S.C."/>
            <person name="Kolisko M."/>
            <person name="Husnik F."/>
            <person name="Keeling P."/>
            <person name="Hampl V."/>
        </authorList>
    </citation>
    <scope>NUCLEOTIDE SEQUENCE [LARGE SCALE GENOMIC DNA]</scope>
    <source>
        <strain evidence="2">ST1C</strain>
    </source>
</reference>
<protein>
    <recommendedName>
        <fullName evidence="1">Reverse transcriptase domain-containing protein</fullName>
    </recommendedName>
</protein>
<dbReference type="InterPro" id="IPR000477">
    <property type="entry name" value="RT_dom"/>
</dbReference>
<dbReference type="AlphaFoldDB" id="A0A5J4V4K3"/>